<protein>
    <submittedName>
        <fullName evidence="1">Uncharacterized protein</fullName>
    </submittedName>
</protein>
<sequence>MRMYYAEYYEYGVNISYESFGGRGNAFTFYAFDSKKKRDEWVCDNEMGECWNKVAATTRRIVEHCCGKDFAMVETRNKGVYICCNKKEENYVALELLEG</sequence>
<evidence type="ECO:0000313" key="1">
    <source>
        <dbReference type="EMBL" id="EEX69990.1"/>
    </source>
</evidence>
<evidence type="ECO:0000313" key="2">
    <source>
        <dbReference type="Proteomes" id="UP000003671"/>
    </source>
</evidence>
<dbReference type="GeneID" id="93480344"/>
<dbReference type="AlphaFoldDB" id="C9KJC4"/>
<dbReference type="STRING" id="500635.MITSMUL_03121"/>
<dbReference type="HOGENOM" id="CLU_2317150_0_0_9"/>
<dbReference type="Proteomes" id="UP000003671">
    <property type="component" value="Unassembled WGS sequence"/>
</dbReference>
<organism evidence="1 2">
    <name type="scientific">Mitsuokella multacida DSM 20544</name>
    <dbReference type="NCBI Taxonomy" id="500635"/>
    <lineage>
        <taxon>Bacteria</taxon>
        <taxon>Bacillati</taxon>
        <taxon>Bacillota</taxon>
        <taxon>Negativicutes</taxon>
        <taxon>Selenomonadales</taxon>
        <taxon>Selenomonadaceae</taxon>
        <taxon>Mitsuokella</taxon>
    </lineage>
</organism>
<dbReference type="RefSeq" id="WP_005838980.1">
    <property type="nucleotide sequence ID" value="NZ_GG697141.2"/>
</dbReference>
<dbReference type="EMBL" id="ABWK02000001">
    <property type="protein sequence ID" value="EEX69990.1"/>
    <property type="molecule type" value="Genomic_DNA"/>
</dbReference>
<keyword evidence="2" id="KW-1185">Reference proteome</keyword>
<gene>
    <name evidence="1" type="ORF">MITSMUL_03121</name>
</gene>
<name>C9KJC4_9FIRM</name>
<comment type="caution">
    <text evidence="1">The sequence shown here is derived from an EMBL/GenBank/DDBJ whole genome shotgun (WGS) entry which is preliminary data.</text>
</comment>
<proteinExistence type="predicted"/>
<reference evidence="1" key="1">
    <citation type="submission" date="2009-09" db="EMBL/GenBank/DDBJ databases">
        <authorList>
            <person name="Weinstock G."/>
            <person name="Sodergren E."/>
            <person name="Clifton S."/>
            <person name="Fulton L."/>
            <person name="Fulton B."/>
            <person name="Courtney L."/>
            <person name="Fronick C."/>
            <person name="Harrison M."/>
            <person name="Strong C."/>
            <person name="Farmer C."/>
            <person name="Delahaunty K."/>
            <person name="Markovic C."/>
            <person name="Hall O."/>
            <person name="Minx P."/>
            <person name="Tomlinson C."/>
            <person name="Mitreva M."/>
            <person name="Nelson J."/>
            <person name="Hou S."/>
            <person name="Wollam A."/>
            <person name="Pepin K.H."/>
            <person name="Johnson M."/>
            <person name="Bhonagiri V."/>
            <person name="Nash W.E."/>
            <person name="Warren W."/>
            <person name="Chinwalla A."/>
            <person name="Mardis E.R."/>
            <person name="Wilson R.K."/>
        </authorList>
    </citation>
    <scope>NUCLEOTIDE SEQUENCE [LARGE SCALE GENOMIC DNA]</scope>
    <source>
        <strain evidence="1">DSM 20544</strain>
    </source>
</reference>
<accession>C9KJC4</accession>